<dbReference type="EMBL" id="JACIUV010000001">
    <property type="protein sequence ID" value="MBB1115986.1"/>
    <property type="molecule type" value="Genomic_DNA"/>
</dbReference>
<name>A0A7W3UY64_9GAMM</name>
<evidence type="ECO:0000313" key="1">
    <source>
        <dbReference type="EMBL" id="MBB1115986.1"/>
    </source>
</evidence>
<comment type="caution">
    <text evidence="1">The sequence shown here is derived from an EMBL/GenBank/DDBJ whole genome shotgun (WGS) entry which is preliminary data.</text>
</comment>
<protein>
    <submittedName>
        <fullName evidence="1">DUF2589 domain-containing protein</fullName>
    </submittedName>
</protein>
<dbReference type="InterPro" id="IPR024510">
    <property type="entry name" value="DUF2589"/>
</dbReference>
<dbReference type="RefSeq" id="WP_057665227.1">
    <property type="nucleotide sequence ID" value="NZ_JACIUV010000001.1"/>
</dbReference>
<gene>
    <name evidence="1" type="ORF">H4O09_02755</name>
</gene>
<dbReference type="OrthoDB" id="6004583at2"/>
<dbReference type="AlphaFoldDB" id="A0A7W3UY64"/>
<sequence>MSQLVQSLATAVVQAQQQVEDHQVAGLDRYFDPDGRPHSLTIRTRSLRPDAAADAEDWYSAPLLPLLPNSQLRIKNAHLELRAELADLGNKATAQPGDAQGSGAAAAVPELALVLANNSNEGSVRIRLELEAVEAGDGRSRLLDHLAKTQGFIDR</sequence>
<accession>A0A7W3UY64</accession>
<evidence type="ECO:0000313" key="2">
    <source>
        <dbReference type="Proteomes" id="UP000550609"/>
    </source>
</evidence>
<dbReference type="Proteomes" id="UP000550609">
    <property type="component" value="Unassembled WGS sequence"/>
</dbReference>
<organism evidence="1 2">
    <name type="scientific">Stenotrophomonas koreensis</name>
    <dbReference type="NCBI Taxonomy" id="266128"/>
    <lineage>
        <taxon>Bacteria</taxon>
        <taxon>Pseudomonadati</taxon>
        <taxon>Pseudomonadota</taxon>
        <taxon>Gammaproteobacteria</taxon>
        <taxon>Lysobacterales</taxon>
        <taxon>Lysobacteraceae</taxon>
        <taxon>Stenotrophomonas</taxon>
    </lineage>
</organism>
<dbReference type="Pfam" id="PF11655">
    <property type="entry name" value="DUF2589"/>
    <property type="match status" value="1"/>
</dbReference>
<proteinExistence type="predicted"/>
<reference evidence="1 2" key="1">
    <citation type="submission" date="2020-08" db="EMBL/GenBank/DDBJ databases">
        <title>Stenotrophomonas sp. W1S232.</title>
        <authorList>
            <person name="Deng Y."/>
        </authorList>
    </citation>
    <scope>NUCLEOTIDE SEQUENCE [LARGE SCALE GENOMIC DNA]</scope>
    <source>
        <strain evidence="1 2">W1S232</strain>
    </source>
</reference>